<comment type="cofactor">
    <cofactor evidence="6">
        <name>Zn(2+)</name>
        <dbReference type="ChEBI" id="CHEBI:29105"/>
    </cofactor>
    <text evidence="6">Binds 1 zinc ion.</text>
</comment>
<comment type="similarity">
    <text evidence="6">Belongs to the peptidase M3 family.</text>
</comment>
<evidence type="ECO:0000256" key="5">
    <source>
        <dbReference type="ARBA" id="ARBA00023049"/>
    </source>
</evidence>
<organism evidence="8 9">
    <name type="scientific">Prorocentrum cordatum</name>
    <dbReference type="NCBI Taxonomy" id="2364126"/>
    <lineage>
        <taxon>Eukaryota</taxon>
        <taxon>Sar</taxon>
        <taxon>Alveolata</taxon>
        <taxon>Dinophyceae</taxon>
        <taxon>Prorocentrales</taxon>
        <taxon>Prorocentraceae</taxon>
        <taxon>Prorocentrum</taxon>
    </lineage>
</organism>
<dbReference type="InterPro" id="IPR042088">
    <property type="entry name" value="OligoPept_F_C"/>
</dbReference>
<evidence type="ECO:0000256" key="2">
    <source>
        <dbReference type="ARBA" id="ARBA00022723"/>
    </source>
</evidence>
<evidence type="ECO:0000256" key="3">
    <source>
        <dbReference type="ARBA" id="ARBA00022801"/>
    </source>
</evidence>
<keyword evidence="2 6" id="KW-0479">Metal-binding</keyword>
<evidence type="ECO:0000256" key="4">
    <source>
        <dbReference type="ARBA" id="ARBA00022833"/>
    </source>
</evidence>
<keyword evidence="4 6" id="KW-0862">Zinc</keyword>
<dbReference type="Proteomes" id="UP001189429">
    <property type="component" value="Unassembled WGS sequence"/>
</dbReference>
<keyword evidence="9" id="KW-1185">Reference proteome</keyword>
<feature type="domain" description="Peptidase M3A/M3B catalytic" evidence="7">
    <location>
        <begin position="2"/>
        <end position="369"/>
    </location>
</feature>
<evidence type="ECO:0000313" key="9">
    <source>
        <dbReference type="Proteomes" id="UP001189429"/>
    </source>
</evidence>
<protein>
    <recommendedName>
        <fullName evidence="7">Peptidase M3A/M3B catalytic domain-containing protein</fullName>
    </recommendedName>
</protein>
<evidence type="ECO:0000313" key="8">
    <source>
        <dbReference type="EMBL" id="CAK0829101.1"/>
    </source>
</evidence>
<dbReference type="PANTHER" id="PTHR11804:SF84">
    <property type="entry name" value="SACCHAROLYSIN"/>
    <property type="match status" value="1"/>
</dbReference>
<gene>
    <name evidence="8" type="ORF">PCOR1329_LOCUS28141</name>
</gene>
<sequence>MARALGYIDFYDYKVTQAEGFGKARVFEILDTLEVGTRSQLERARAMLAEEKGEAALEPWNTGYMLAGDVIKRLDPYFPFEKAIDVWARSFAALGIKFRGSTMTLDLLDRAGKYSNGFCHWPQPAWERGDGSWQPAAANFTSLADPRQVGSGHTALTTLMHEAGHAAHMANVVQPSPLFAQERAPTSVAYAENQSMFLDSLVSDAAWRGRYMRDRAGNAAPWELLEEDLRSRHPYAVFALRRMLSVPYFERALYELPEEELCSERIQELAAEVEERVGGGAAPLPLMAVPHILSDEASCYYHGYVLAEMAVHQTRAHFLEEHGSIVDNPAVGPALAEGYWRPGNSAAFLDLVEGLTGKPLTGDAWQRKLSRPLEEVLESERRDYEAAVRLGAAAAGDVDLDMRVRIVDGDEQIADSDADGSFAAAAAKFEQYVQQRVAAEAAA</sequence>
<accession>A0ABN9SCV2</accession>
<dbReference type="PANTHER" id="PTHR11804">
    <property type="entry name" value="PROTEASE M3 THIMET OLIGOPEPTIDASE-RELATED"/>
    <property type="match status" value="1"/>
</dbReference>
<name>A0ABN9SCV2_9DINO</name>
<dbReference type="Pfam" id="PF01432">
    <property type="entry name" value="Peptidase_M3"/>
    <property type="match status" value="1"/>
</dbReference>
<proteinExistence type="inferred from homology"/>
<dbReference type="Gene3D" id="1.10.1370.20">
    <property type="entry name" value="Oligoendopeptidase f, C-terminal domain"/>
    <property type="match status" value="1"/>
</dbReference>
<dbReference type="InterPro" id="IPR045090">
    <property type="entry name" value="Pept_M3A_M3B"/>
</dbReference>
<keyword evidence="1 6" id="KW-0645">Protease</keyword>
<keyword evidence="5 6" id="KW-0482">Metalloprotease</keyword>
<dbReference type="InterPro" id="IPR001567">
    <property type="entry name" value="Pept_M3A_M3B_dom"/>
</dbReference>
<evidence type="ECO:0000256" key="6">
    <source>
        <dbReference type="RuleBase" id="RU003435"/>
    </source>
</evidence>
<evidence type="ECO:0000256" key="1">
    <source>
        <dbReference type="ARBA" id="ARBA00022670"/>
    </source>
</evidence>
<dbReference type="EMBL" id="CAUYUJ010010333">
    <property type="protein sequence ID" value="CAK0829101.1"/>
    <property type="molecule type" value="Genomic_DNA"/>
</dbReference>
<keyword evidence="3 6" id="KW-0378">Hydrolase</keyword>
<reference evidence="8" key="1">
    <citation type="submission" date="2023-10" db="EMBL/GenBank/DDBJ databases">
        <authorList>
            <person name="Chen Y."/>
            <person name="Shah S."/>
            <person name="Dougan E. K."/>
            <person name="Thang M."/>
            <person name="Chan C."/>
        </authorList>
    </citation>
    <scope>NUCLEOTIDE SEQUENCE [LARGE SCALE GENOMIC DNA]</scope>
</reference>
<comment type="caution">
    <text evidence="8">The sequence shown here is derived from an EMBL/GenBank/DDBJ whole genome shotgun (WGS) entry which is preliminary data.</text>
</comment>
<dbReference type="SUPFAM" id="SSF55486">
    <property type="entry name" value="Metalloproteases ('zincins'), catalytic domain"/>
    <property type="match status" value="1"/>
</dbReference>
<evidence type="ECO:0000259" key="7">
    <source>
        <dbReference type="Pfam" id="PF01432"/>
    </source>
</evidence>